<reference evidence="1" key="1">
    <citation type="submission" date="2005-08" db="EMBL/GenBank/DDBJ databases">
        <title>Complete sequence of Dechloromonas aromatica RCB.</title>
        <authorList>
            <person name="Salinero K.K."/>
            <person name="Copeland A."/>
            <person name="Lucas S."/>
            <person name="Lapidus A."/>
            <person name="Barry K."/>
            <person name="Detter J.C."/>
            <person name="Glavina T."/>
            <person name="Hammon N."/>
            <person name="Israni S."/>
            <person name="Pitluck S."/>
            <person name="Di Bartolo G."/>
            <person name="Trong S."/>
            <person name="Schmutz J."/>
            <person name="Larimer F."/>
            <person name="Land M."/>
            <person name="Ivanova N."/>
            <person name="Richardson P."/>
        </authorList>
    </citation>
    <scope>NUCLEOTIDE SEQUENCE</scope>
    <source>
        <strain evidence="1">RCB</strain>
    </source>
</reference>
<dbReference type="Gene3D" id="2.60.40.4150">
    <property type="entry name" value="Type VI secretion system, lipoprotein SciN"/>
    <property type="match status" value="1"/>
</dbReference>
<dbReference type="InterPro" id="IPR038706">
    <property type="entry name" value="Type_VI_SciN-like_sf"/>
</dbReference>
<keyword evidence="1" id="KW-0449">Lipoprotein</keyword>
<name>Q47E13_DECAR</name>
<dbReference type="eggNOG" id="COG3521">
    <property type="taxonomic scope" value="Bacteria"/>
</dbReference>
<sequence length="189" mass="20080">MLLSGCAQVSALQMAGTAVGMVLEATGVTKKDNGDQSKITKDLPIRIFAGDQLNLTSNSKPLSLVIKIYVLRSSERLKTLTYPQITSTESEKEALGDELISVREIILLPGKSYDAVLKIPGDATTIGVVGMFRAPYSSRWKLAFDSKQSFDSGITIGAHACALSASKGALVTEISPESVRSLVGIQCNS</sequence>
<accession>Q47E13</accession>
<dbReference type="HOGENOM" id="CLU_082950_0_0_4"/>
<dbReference type="PANTHER" id="PTHR37625">
    <property type="entry name" value="OUTER MEMBRANE LIPOPROTEIN-RELATED"/>
    <property type="match status" value="1"/>
</dbReference>
<dbReference type="PANTHER" id="PTHR37625:SF4">
    <property type="entry name" value="OUTER MEMBRANE LIPOPROTEIN"/>
    <property type="match status" value="1"/>
</dbReference>
<gene>
    <name evidence="1" type="ordered locus">Daro_2179</name>
</gene>
<dbReference type="EMBL" id="CP000089">
    <property type="protein sequence ID" value="AAZ46918.1"/>
    <property type="molecule type" value="Genomic_DNA"/>
</dbReference>
<dbReference type="STRING" id="159087.Daro_2179"/>
<dbReference type="InterPro" id="IPR017734">
    <property type="entry name" value="T6SS_SciN"/>
</dbReference>
<evidence type="ECO:0000313" key="1">
    <source>
        <dbReference type="EMBL" id="AAZ46918.1"/>
    </source>
</evidence>
<protein>
    <submittedName>
        <fullName evidence="1">Putative lipoprotein</fullName>
    </submittedName>
</protein>
<proteinExistence type="predicted"/>
<dbReference type="NCBIfam" id="TIGR03352">
    <property type="entry name" value="VI_chp_3"/>
    <property type="match status" value="1"/>
</dbReference>
<dbReference type="Pfam" id="PF12790">
    <property type="entry name" value="T6SS-SciN"/>
    <property type="match status" value="1"/>
</dbReference>
<dbReference type="AlphaFoldDB" id="Q47E13"/>
<dbReference type="KEGG" id="dar:Daro_2179"/>
<organism evidence="1">
    <name type="scientific">Dechloromonas aromatica (strain RCB)</name>
    <dbReference type="NCBI Taxonomy" id="159087"/>
    <lineage>
        <taxon>Bacteria</taxon>
        <taxon>Pseudomonadati</taxon>
        <taxon>Pseudomonadota</taxon>
        <taxon>Betaproteobacteria</taxon>
        <taxon>Rhodocyclales</taxon>
        <taxon>Azonexaceae</taxon>
        <taxon>Dechloromonas</taxon>
    </lineage>
</organism>